<reference evidence="1 2" key="1">
    <citation type="journal article" date="2011" name="Front. Microbiol.">
        <title>Two Strains of Crocosphaera watsonii with Highly Conserved Genomes are Distinguished by Strain-Specific Features.</title>
        <authorList>
            <person name="Bench S.R."/>
            <person name="Ilikchyan I.N."/>
            <person name="Tripp H.J."/>
            <person name="Zehr J.P."/>
        </authorList>
    </citation>
    <scope>NUCLEOTIDE SEQUENCE [LARGE SCALE GENOMIC DNA]</scope>
    <source>
        <strain evidence="1 2">WH 0003</strain>
    </source>
</reference>
<accession>G5J6S8</accession>
<name>G5J6S8_CROWT</name>
<protein>
    <submittedName>
        <fullName evidence="1">Uncharacterized protein</fullName>
    </submittedName>
</protein>
<evidence type="ECO:0000313" key="2">
    <source>
        <dbReference type="Proteomes" id="UP000003477"/>
    </source>
</evidence>
<dbReference type="PATRIC" id="fig|423471.3.peg.2984"/>
<gene>
    <name evidence="1" type="ORF">CWATWH0003_3174</name>
</gene>
<sequence>MEYKIIIKDVVRIKPLLQQQLIYGNYDGITCESLPKSN</sequence>
<organism evidence="1 2">
    <name type="scientific">Crocosphaera watsonii WH 0003</name>
    <dbReference type="NCBI Taxonomy" id="423471"/>
    <lineage>
        <taxon>Bacteria</taxon>
        <taxon>Bacillati</taxon>
        <taxon>Cyanobacteriota</taxon>
        <taxon>Cyanophyceae</taxon>
        <taxon>Oscillatoriophycideae</taxon>
        <taxon>Chroococcales</taxon>
        <taxon>Aphanothecaceae</taxon>
        <taxon>Crocosphaera</taxon>
    </lineage>
</organism>
<proteinExistence type="predicted"/>
<dbReference type="Proteomes" id="UP000003477">
    <property type="component" value="Unassembled WGS sequence"/>
</dbReference>
<comment type="caution">
    <text evidence="1">The sequence shown here is derived from an EMBL/GenBank/DDBJ whole genome shotgun (WGS) entry which is preliminary data.</text>
</comment>
<dbReference type="AlphaFoldDB" id="G5J6S8"/>
<dbReference type="EMBL" id="AESD01000470">
    <property type="protein sequence ID" value="EHJ12109.1"/>
    <property type="molecule type" value="Genomic_DNA"/>
</dbReference>
<evidence type="ECO:0000313" key="1">
    <source>
        <dbReference type="EMBL" id="EHJ12109.1"/>
    </source>
</evidence>